<gene>
    <name evidence="3" type="ORF">ACGFYS_30060</name>
</gene>
<keyword evidence="4" id="KW-1185">Reference proteome</keyword>
<evidence type="ECO:0000313" key="4">
    <source>
        <dbReference type="Proteomes" id="UP001604282"/>
    </source>
</evidence>
<dbReference type="SUPFAM" id="SSF55874">
    <property type="entry name" value="ATPase domain of HSP90 chaperone/DNA topoisomerase II/histidine kinase"/>
    <property type="match status" value="1"/>
</dbReference>
<dbReference type="InterPro" id="IPR036890">
    <property type="entry name" value="HATPase_C_sf"/>
</dbReference>
<dbReference type="PANTHER" id="PTHR35526:SF3">
    <property type="entry name" value="ANTI-SIGMA-F FACTOR RSBW"/>
    <property type="match status" value="1"/>
</dbReference>
<dbReference type="Proteomes" id="UP001604282">
    <property type="component" value="Unassembled WGS sequence"/>
</dbReference>
<dbReference type="EMBL" id="JBICZW010000027">
    <property type="protein sequence ID" value="MFG3193173.1"/>
    <property type="molecule type" value="Genomic_DNA"/>
</dbReference>
<dbReference type="GO" id="GO:0005524">
    <property type="term" value="F:ATP binding"/>
    <property type="evidence" value="ECO:0007669"/>
    <property type="project" value="UniProtKB-KW"/>
</dbReference>
<dbReference type="CDD" id="cd16936">
    <property type="entry name" value="HATPase_RsbW-like"/>
    <property type="match status" value="1"/>
</dbReference>
<dbReference type="InterPro" id="IPR003594">
    <property type="entry name" value="HATPase_dom"/>
</dbReference>
<dbReference type="Pfam" id="PF13581">
    <property type="entry name" value="HATPase_c_2"/>
    <property type="match status" value="1"/>
</dbReference>
<dbReference type="InterPro" id="IPR050267">
    <property type="entry name" value="Anti-sigma-factor_SerPK"/>
</dbReference>
<feature type="domain" description="Histidine kinase/HSP90-like ATPase" evidence="2">
    <location>
        <begin position="20"/>
        <end position="129"/>
    </location>
</feature>
<keyword evidence="1" id="KW-0808">Transferase</keyword>
<dbReference type="RefSeq" id="WP_392884625.1">
    <property type="nucleotide sequence ID" value="NZ_JBICZW010000027.1"/>
</dbReference>
<sequence>MTTPAPPLTSSGTRLVVALPSGPRSPAAARRIAAGWLDTGGCARAADAVLIVSELVTNAVRHARGPCLLTLADHGGSLDIAVTDHSEDMPDVHRPAAGGRHGGFGLEIMRHLGDSLRVVPRIGGKTVHVSLRVHTPAHDSPRTP</sequence>
<keyword evidence="1" id="KW-0418">Kinase</keyword>
<organism evidence="3 4">
    <name type="scientific">Streptomyces omiyaensis</name>
    <dbReference type="NCBI Taxonomy" id="68247"/>
    <lineage>
        <taxon>Bacteria</taxon>
        <taxon>Bacillati</taxon>
        <taxon>Actinomycetota</taxon>
        <taxon>Actinomycetes</taxon>
        <taxon>Kitasatosporales</taxon>
        <taxon>Streptomycetaceae</taxon>
        <taxon>Streptomyces</taxon>
    </lineage>
</organism>
<evidence type="ECO:0000256" key="1">
    <source>
        <dbReference type="ARBA" id="ARBA00022527"/>
    </source>
</evidence>
<keyword evidence="1" id="KW-0723">Serine/threonine-protein kinase</keyword>
<keyword evidence="3" id="KW-0547">Nucleotide-binding</keyword>
<keyword evidence="3" id="KW-0067">ATP-binding</keyword>
<protein>
    <submittedName>
        <fullName evidence="3">ATP-binding protein</fullName>
    </submittedName>
</protein>
<name>A0ABW7C4E2_9ACTN</name>
<reference evidence="3 4" key="1">
    <citation type="submission" date="2024-10" db="EMBL/GenBank/DDBJ databases">
        <title>The Natural Products Discovery Center: Release of the First 8490 Sequenced Strains for Exploring Actinobacteria Biosynthetic Diversity.</title>
        <authorList>
            <person name="Kalkreuter E."/>
            <person name="Kautsar S.A."/>
            <person name="Yang D."/>
            <person name="Bader C.D."/>
            <person name="Teijaro C.N."/>
            <person name="Fluegel L."/>
            <person name="Davis C.M."/>
            <person name="Simpson J.R."/>
            <person name="Lauterbach L."/>
            <person name="Steele A.D."/>
            <person name="Gui C."/>
            <person name="Meng S."/>
            <person name="Li G."/>
            <person name="Viehrig K."/>
            <person name="Ye F."/>
            <person name="Su P."/>
            <person name="Kiefer A.F."/>
            <person name="Nichols A."/>
            <person name="Cepeda A.J."/>
            <person name="Yan W."/>
            <person name="Fan B."/>
            <person name="Jiang Y."/>
            <person name="Adhikari A."/>
            <person name="Zheng C.-J."/>
            <person name="Schuster L."/>
            <person name="Cowan T.M."/>
            <person name="Smanski M.J."/>
            <person name="Chevrette M.G."/>
            <person name="De Carvalho L.P.S."/>
            <person name="Shen B."/>
        </authorList>
    </citation>
    <scope>NUCLEOTIDE SEQUENCE [LARGE SCALE GENOMIC DNA]</scope>
    <source>
        <strain evidence="3 4">NPDC048229</strain>
    </source>
</reference>
<dbReference type="PANTHER" id="PTHR35526">
    <property type="entry name" value="ANTI-SIGMA-F FACTOR RSBW-RELATED"/>
    <property type="match status" value="1"/>
</dbReference>
<evidence type="ECO:0000259" key="2">
    <source>
        <dbReference type="Pfam" id="PF13581"/>
    </source>
</evidence>
<comment type="caution">
    <text evidence="3">The sequence shown here is derived from an EMBL/GenBank/DDBJ whole genome shotgun (WGS) entry which is preliminary data.</text>
</comment>
<proteinExistence type="predicted"/>
<accession>A0ABW7C4E2</accession>
<evidence type="ECO:0000313" key="3">
    <source>
        <dbReference type="EMBL" id="MFG3193173.1"/>
    </source>
</evidence>
<dbReference type="Gene3D" id="3.30.565.10">
    <property type="entry name" value="Histidine kinase-like ATPase, C-terminal domain"/>
    <property type="match status" value="1"/>
</dbReference>